<keyword evidence="2 5" id="KW-0378">Hydrolase</keyword>
<dbReference type="PANTHER" id="PTHR43343:SF3">
    <property type="entry name" value="PROTEASE DO-LIKE 8, CHLOROPLASTIC"/>
    <property type="match status" value="1"/>
</dbReference>
<keyword evidence="1 5" id="KW-0645">Protease</keyword>
<name>A0A518DTZ4_9BACT</name>
<gene>
    <name evidence="5" type="primary">degP_4</name>
    <name evidence="5" type="ORF">Pla8534_31220</name>
</gene>
<dbReference type="InterPro" id="IPR009003">
    <property type="entry name" value="Peptidase_S1_PA"/>
</dbReference>
<dbReference type="PRINTS" id="PR00834">
    <property type="entry name" value="PROTEASES2C"/>
</dbReference>
<dbReference type="InterPro" id="IPR001478">
    <property type="entry name" value="PDZ"/>
</dbReference>
<dbReference type="Pfam" id="PF13180">
    <property type="entry name" value="PDZ_2"/>
    <property type="match status" value="1"/>
</dbReference>
<dbReference type="Proteomes" id="UP000317648">
    <property type="component" value="Chromosome"/>
</dbReference>
<dbReference type="Pfam" id="PF13365">
    <property type="entry name" value="Trypsin_2"/>
    <property type="match status" value="1"/>
</dbReference>
<dbReference type="AlphaFoldDB" id="A0A518DTZ4"/>
<feature type="domain" description="PDZ" evidence="4">
    <location>
        <begin position="323"/>
        <end position="420"/>
    </location>
</feature>
<dbReference type="EC" id="3.4.21.107" evidence="5"/>
<dbReference type="GO" id="GO:0004252">
    <property type="term" value="F:serine-type endopeptidase activity"/>
    <property type="evidence" value="ECO:0007669"/>
    <property type="project" value="InterPro"/>
</dbReference>
<organism evidence="5 6">
    <name type="scientific">Lignipirellula cremea</name>
    <dbReference type="NCBI Taxonomy" id="2528010"/>
    <lineage>
        <taxon>Bacteria</taxon>
        <taxon>Pseudomonadati</taxon>
        <taxon>Planctomycetota</taxon>
        <taxon>Planctomycetia</taxon>
        <taxon>Pirellulales</taxon>
        <taxon>Pirellulaceae</taxon>
        <taxon>Lignipirellula</taxon>
    </lineage>
</organism>
<sequence length="424" mass="45094">MANHGAPMEAARCRPTLHARQVLALDKGFDMQKPIPRTILLAFLGVLLATGALAFSSAVVGQEFPGPVANQPRTASLPQLLPAKSVPPAPIPEVGEFTPEELVNIRVYETTNRGVVNITTKGAPIETFFGVTEPAEGAGSGSVIDTAGHILTNYHVIAGASQISVTLFDGNNYDAALVGQDPHNDTAVLLIKAPPEVLKPLRFGDSSRLRVGQKIYAIGNPFGLERTMTVGIISSLNRSLPSTGGRTMKSIIQIDAALNRGNSGGPLINSRGELVGMNTAIASRVGENSGVGFAIPVNTIGRVVPQLLANGRVVRAYTGISQVYQTDQGLVVAVLAPEGPAEKAGLRGFRLVKTQKRRGPFLFEERTIDRNWADRIIGADGRAVTEADDLMAMIDNKRPGQIITLRVVREGRELDVPIQLGESD</sequence>
<protein>
    <submittedName>
        <fullName evidence="5">Periplasmic serine endoprotease DegP</fullName>
        <ecNumber evidence="5">3.4.21.107</ecNumber>
    </submittedName>
</protein>
<reference evidence="5 6" key="1">
    <citation type="submission" date="2019-02" db="EMBL/GenBank/DDBJ databases">
        <title>Deep-cultivation of Planctomycetes and their phenomic and genomic characterization uncovers novel biology.</title>
        <authorList>
            <person name="Wiegand S."/>
            <person name="Jogler M."/>
            <person name="Boedeker C."/>
            <person name="Pinto D."/>
            <person name="Vollmers J."/>
            <person name="Rivas-Marin E."/>
            <person name="Kohn T."/>
            <person name="Peeters S.H."/>
            <person name="Heuer A."/>
            <person name="Rast P."/>
            <person name="Oberbeckmann S."/>
            <person name="Bunk B."/>
            <person name="Jeske O."/>
            <person name="Meyerdierks A."/>
            <person name="Storesund J.E."/>
            <person name="Kallscheuer N."/>
            <person name="Luecker S."/>
            <person name="Lage O.M."/>
            <person name="Pohl T."/>
            <person name="Merkel B.J."/>
            <person name="Hornburger P."/>
            <person name="Mueller R.-W."/>
            <person name="Bruemmer F."/>
            <person name="Labrenz M."/>
            <person name="Spormann A.M."/>
            <person name="Op den Camp H."/>
            <person name="Overmann J."/>
            <person name="Amann R."/>
            <person name="Jetten M.S.M."/>
            <person name="Mascher T."/>
            <person name="Medema M.H."/>
            <person name="Devos D.P."/>
            <person name="Kaster A.-K."/>
            <person name="Ovreas L."/>
            <person name="Rohde M."/>
            <person name="Galperin M.Y."/>
            <person name="Jogler C."/>
        </authorList>
    </citation>
    <scope>NUCLEOTIDE SEQUENCE [LARGE SCALE GENOMIC DNA]</scope>
    <source>
        <strain evidence="5 6">Pla85_3_4</strain>
    </source>
</reference>
<evidence type="ECO:0000313" key="5">
    <source>
        <dbReference type="EMBL" id="QDU95307.1"/>
    </source>
</evidence>
<proteinExistence type="predicted"/>
<keyword evidence="3" id="KW-1133">Transmembrane helix</keyword>
<keyword evidence="6" id="KW-1185">Reference proteome</keyword>
<keyword evidence="3" id="KW-0472">Membrane</keyword>
<dbReference type="InterPro" id="IPR036034">
    <property type="entry name" value="PDZ_sf"/>
</dbReference>
<dbReference type="KEGG" id="lcre:Pla8534_31220"/>
<dbReference type="EMBL" id="CP036433">
    <property type="protein sequence ID" value="QDU95307.1"/>
    <property type="molecule type" value="Genomic_DNA"/>
</dbReference>
<dbReference type="GO" id="GO:0006508">
    <property type="term" value="P:proteolysis"/>
    <property type="evidence" value="ECO:0007669"/>
    <property type="project" value="UniProtKB-KW"/>
</dbReference>
<dbReference type="SUPFAM" id="SSF50156">
    <property type="entry name" value="PDZ domain-like"/>
    <property type="match status" value="1"/>
</dbReference>
<evidence type="ECO:0000313" key="6">
    <source>
        <dbReference type="Proteomes" id="UP000317648"/>
    </source>
</evidence>
<evidence type="ECO:0000259" key="4">
    <source>
        <dbReference type="Pfam" id="PF13180"/>
    </source>
</evidence>
<dbReference type="PANTHER" id="PTHR43343">
    <property type="entry name" value="PEPTIDASE S12"/>
    <property type="match status" value="1"/>
</dbReference>
<dbReference type="SUPFAM" id="SSF50494">
    <property type="entry name" value="Trypsin-like serine proteases"/>
    <property type="match status" value="1"/>
</dbReference>
<evidence type="ECO:0000256" key="3">
    <source>
        <dbReference type="SAM" id="Phobius"/>
    </source>
</evidence>
<feature type="transmembrane region" description="Helical" evidence="3">
    <location>
        <begin position="39"/>
        <end position="60"/>
    </location>
</feature>
<dbReference type="InterPro" id="IPR001940">
    <property type="entry name" value="Peptidase_S1C"/>
</dbReference>
<keyword evidence="3" id="KW-0812">Transmembrane</keyword>
<dbReference type="Gene3D" id="2.30.42.10">
    <property type="match status" value="1"/>
</dbReference>
<evidence type="ECO:0000256" key="1">
    <source>
        <dbReference type="ARBA" id="ARBA00022670"/>
    </source>
</evidence>
<accession>A0A518DTZ4</accession>
<dbReference type="InterPro" id="IPR051201">
    <property type="entry name" value="Chloro_Bact_Ser_Proteases"/>
</dbReference>
<evidence type="ECO:0000256" key="2">
    <source>
        <dbReference type="ARBA" id="ARBA00022801"/>
    </source>
</evidence>
<dbReference type="Gene3D" id="2.40.10.120">
    <property type="match status" value="1"/>
</dbReference>